<feature type="non-terminal residue" evidence="2">
    <location>
        <position position="1"/>
    </location>
</feature>
<protein>
    <recommendedName>
        <fullName evidence="1">Glycosyltransferase 2-like domain-containing protein</fullName>
    </recommendedName>
</protein>
<dbReference type="SUPFAM" id="SSF53448">
    <property type="entry name" value="Nucleotide-diphospho-sugar transferases"/>
    <property type="match status" value="1"/>
</dbReference>
<organism evidence="2 3">
    <name type="scientific">Candidatus Magasanikbacteria bacterium CG_4_10_14_0_2_um_filter_41_31</name>
    <dbReference type="NCBI Taxonomy" id="1974639"/>
    <lineage>
        <taxon>Bacteria</taxon>
        <taxon>Candidatus Magasanikiibacteriota</taxon>
    </lineage>
</organism>
<feature type="domain" description="Glycosyltransferase 2-like" evidence="1">
    <location>
        <begin position="17"/>
        <end position="103"/>
    </location>
</feature>
<dbReference type="CDD" id="cd00761">
    <property type="entry name" value="Glyco_tranf_GTA_type"/>
    <property type="match status" value="1"/>
</dbReference>
<reference evidence="3" key="1">
    <citation type="submission" date="2017-09" db="EMBL/GenBank/DDBJ databases">
        <title>Depth-based differentiation of microbial function through sediment-hosted aquifers and enrichment of novel symbionts in the deep terrestrial subsurface.</title>
        <authorList>
            <person name="Probst A.J."/>
            <person name="Ladd B."/>
            <person name="Jarett J.K."/>
            <person name="Geller-Mcgrath D.E."/>
            <person name="Sieber C.M.K."/>
            <person name="Emerson J.B."/>
            <person name="Anantharaman K."/>
            <person name="Thomas B.C."/>
            <person name="Malmstrom R."/>
            <person name="Stieglmeier M."/>
            <person name="Klingl A."/>
            <person name="Woyke T."/>
            <person name="Ryan C.M."/>
            <person name="Banfield J.F."/>
        </authorList>
    </citation>
    <scope>NUCLEOTIDE SEQUENCE [LARGE SCALE GENOMIC DNA]</scope>
</reference>
<proteinExistence type="predicted"/>
<evidence type="ECO:0000313" key="2">
    <source>
        <dbReference type="EMBL" id="PIZ93442.1"/>
    </source>
</evidence>
<sequence length="207" mass="24338">TERINKKGDNINAGWLARNYGMSLANGELITFQDADDGSHTNRFEIQLYGMEKYKSDHVVVDWRKYSDDLNETVYDVDIDTLQVIDTDTILKTVQKNKKGFFKYPFSRNEDNNYLSSVAHRFDRKYLRSWDSYPLAASMPLFRRSVLGEVRFRQLYERVWPSGRGRGADRDFNFWLAETCKTSIGLEVPLVLWRHNGLDNKKYVDRN</sequence>
<dbReference type="Proteomes" id="UP000230078">
    <property type="component" value="Unassembled WGS sequence"/>
</dbReference>
<dbReference type="EMBL" id="PFPI01000025">
    <property type="protein sequence ID" value="PIZ93442.1"/>
    <property type="molecule type" value="Genomic_DNA"/>
</dbReference>
<accession>A0A2M7V4N4</accession>
<dbReference type="InterPro" id="IPR029044">
    <property type="entry name" value="Nucleotide-diphossugar_trans"/>
</dbReference>
<evidence type="ECO:0000313" key="3">
    <source>
        <dbReference type="Proteomes" id="UP000230078"/>
    </source>
</evidence>
<dbReference type="Pfam" id="PF00535">
    <property type="entry name" value="Glycos_transf_2"/>
    <property type="match status" value="1"/>
</dbReference>
<comment type="caution">
    <text evidence="2">The sequence shown here is derived from an EMBL/GenBank/DDBJ whole genome shotgun (WGS) entry which is preliminary data.</text>
</comment>
<evidence type="ECO:0000259" key="1">
    <source>
        <dbReference type="Pfam" id="PF00535"/>
    </source>
</evidence>
<dbReference type="InterPro" id="IPR001173">
    <property type="entry name" value="Glyco_trans_2-like"/>
</dbReference>
<name>A0A2M7V4N4_9BACT</name>
<dbReference type="Gene3D" id="3.90.550.10">
    <property type="entry name" value="Spore Coat Polysaccharide Biosynthesis Protein SpsA, Chain A"/>
    <property type="match status" value="1"/>
</dbReference>
<dbReference type="AlphaFoldDB" id="A0A2M7V4N4"/>
<gene>
    <name evidence="2" type="ORF">COX83_01835</name>
</gene>